<dbReference type="Pfam" id="PF00002">
    <property type="entry name" value="7tm_2"/>
    <property type="match status" value="1"/>
</dbReference>
<dbReference type="InterPro" id="IPR053231">
    <property type="entry name" value="GPCR_LN-TM7"/>
</dbReference>
<sequence length="306" mass="34035">MASYVFLMQFWNDTETLTGADIHRLTQISEIGGAITVIGCIVGLSLLCLLPVRSDGLFVTGNLCLVLMAAQISFIGSENTGYPDPVMCKIATSLIQYFFLSVHFAAFAFAIYLGSKFGPSFLNQCRRRGLYLIIIWVLPFVVVVVTALSRSNYVGPGTRCWLSEKGNSRLFFLVPLAILLILNAGMYVTIVRYSAYAVMKKSQSKYFVIRHVVQTSLTLIPCMGLHWALGYSVTFGGPKMFQYMFVILASTHGMLLLVFQILTNRQVQRSLCERIAVNESDVTTPDVTEPMTVDSVIDLRTDAKQE</sequence>
<feature type="transmembrane region" description="Helical" evidence="5">
    <location>
        <begin position="57"/>
        <end position="75"/>
    </location>
</feature>
<feature type="transmembrane region" description="Helical" evidence="5">
    <location>
        <begin position="31"/>
        <end position="50"/>
    </location>
</feature>
<keyword evidence="2 5" id="KW-0812">Transmembrane</keyword>
<dbReference type="AlphaFoldDB" id="A0A9D4E7A1"/>
<comment type="subcellular location">
    <subcellularLocation>
        <location evidence="1">Membrane</location>
        <topology evidence="1">Multi-pass membrane protein</topology>
    </subcellularLocation>
</comment>
<evidence type="ECO:0000313" key="7">
    <source>
        <dbReference type="EMBL" id="KAH3772997.1"/>
    </source>
</evidence>
<accession>A0A9D4E7A1</accession>
<reference evidence="7" key="1">
    <citation type="journal article" date="2019" name="bioRxiv">
        <title>The Genome of the Zebra Mussel, Dreissena polymorpha: A Resource for Invasive Species Research.</title>
        <authorList>
            <person name="McCartney M.A."/>
            <person name="Auch B."/>
            <person name="Kono T."/>
            <person name="Mallez S."/>
            <person name="Zhang Y."/>
            <person name="Obille A."/>
            <person name="Becker A."/>
            <person name="Abrahante J.E."/>
            <person name="Garbe J."/>
            <person name="Badalamenti J.P."/>
            <person name="Herman A."/>
            <person name="Mangelson H."/>
            <person name="Liachko I."/>
            <person name="Sullivan S."/>
            <person name="Sone E.D."/>
            <person name="Koren S."/>
            <person name="Silverstein K.A.T."/>
            <person name="Beckman K.B."/>
            <person name="Gohl D.M."/>
        </authorList>
    </citation>
    <scope>NUCLEOTIDE SEQUENCE</scope>
    <source>
        <strain evidence="7">Duluth1</strain>
        <tissue evidence="7">Whole animal</tissue>
    </source>
</reference>
<protein>
    <recommendedName>
        <fullName evidence="6">G-protein coupled receptors family 2 profile 2 domain-containing protein</fullName>
    </recommendedName>
</protein>
<keyword evidence="3 5" id="KW-1133">Transmembrane helix</keyword>
<feature type="domain" description="G-protein coupled receptors family 2 profile 2" evidence="6">
    <location>
        <begin position="25"/>
        <end position="264"/>
    </location>
</feature>
<reference evidence="7" key="2">
    <citation type="submission" date="2020-11" db="EMBL/GenBank/DDBJ databases">
        <authorList>
            <person name="McCartney M.A."/>
            <person name="Auch B."/>
            <person name="Kono T."/>
            <person name="Mallez S."/>
            <person name="Becker A."/>
            <person name="Gohl D.M."/>
            <person name="Silverstein K.A.T."/>
            <person name="Koren S."/>
            <person name="Bechman K.B."/>
            <person name="Herman A."/>
            <person name="Abrahante J.E."/>
            <person name="Garbe J."/>
        </authorList>
    </citation>
    <scope>NUCLEOTIDE SEQUENCE</scope>
    <source>
        <strain evidence="7">Duluth1</strain>
        <tissue evidence="7">Whole animal</tissue>
    </source>
</reference>
<dbReference type="PROSITE" id="PS50261">
    <property type="entry name" value="G_PROTEIN_RECEP_F2_4"/>
    <property type="match status" value="1"/>
</dbReference>
<dbReference type="GO" id="GO:0007166">
    <property type="term" value="P:cell surface receptor signaling pathway"/>
    <property type="evidence" value="ECO:0007669"/>
    <property type="project" value="InterPro"/>
</dbReference>
<dbReference type="CDD" id="cd13952">
    <property type="entry name" value="7tm_classB"/>
    <property type="match status" value="1"/>
</dbReference>
<organism evidence="7 8">
    <name type="scientific">Dreissena polymorpha</name>
    <name type="common">Zebra mussel</name>
    <name type="synonym">Mytilus polymorpha</name>
    <dbReference type="NCBI Taxonomy" id="45954"/>
    <lineage>
        <taxon>Eukaryota</taxon>
        <taxon>Metazoa</taxon>
        <taxon>Spiralia</taxon>
        <taxon>Lophotrochozoa</taxon>
        <taxon>Mollusca</taxon>
        <taxon>Bivalvia</taxon>
        <taxon>Autobranchia</taxon>
        <taxon>Heteroconchia</taxon>
        <taxon>Euheterodonta</taxon>
        <taxon>Imparidentia</taxon>
        <taxon>Neoheterodontei</taxon>
        <taxon>Myida</taxon>
        <taxon>Dreissenoidea</taxon>
        <taxon>Dreissenidae</taxon>
        <taxon>Dreissena</taxon>
    </lineage>
</organism>
<comment type="caution">
    <text evidence="7">The sequence shown here is derived from an EMBL/GenBank/DDBJ whole genome shotgun (WGS) entry which is preliminary data.</text>
</comment>
<feature type="transmembrane region" description="Helical" evidence="5">
    <location>
        <begin position="241"/>
        <end position="262"/>
    </location>
</feature>
<dbReference type="PANTHER" id="PTHR45902">
    <property type="entry name" value="LATROPHILIN RECEPTOR-LIKE PROTEIN A"/>
    <property type="match status" value="1"/>
</dbReference>
<feature type="transmembrane region" description="Helical" evidence="5">
    <location>
        <begin position="129"/>
        <end position="150"/>
    </location>
</feature>
<dbReference type="InterPro" id="IPR000832">
    <property type="entry name" value="GPCR_2_secretin-like"/>
</dbReference>
<feature type="transmembrane region" description="Helical" evidence="5">
    <location>
        <begin position="170"/>
        <end position="195"/>
    </location>
</feature>
<dbReference type="EMBL" id="JAIWYP010000009">
    <property type="protein sequence ID" value="KAH3772997.1"/>
    <property type="molecule type" value="Genomic_DNA"/>
</dbReference>
<evidence type="ECO:0000256" key="5">
    <source>
        <dbReference type="SAM" id="Phobius"/>
    </source>
</evidence>
<evidence type="ECO:0000256" key="1">
    <source>
        <dbReference type="ARBA" id="ARBA00004141"/>
    </source>
</evidence>
<name>A0A9D4E7A1_DREPO</name>
<dbReference type="Proteomes" id="UP000828390">
    <property type="component" value="Unassembled WGS sequence"/>
</dbReference>
<keyword evidence="8" id="KW-1185">Reference proteome</keyword>
<evidence type="ECO:0000313" key="8">
    <source>
        <dbReference type="Proteomes" id="UP000828390"/>
    </source>
</evidence>
<gene>
    <name evidence="7" type="ORF">DPMN_174345</name>
</gene>
<evidence type="ECO:0000256" key="4">
    <source>
        <dbReference type="ARBA" id="ARBA00023136"/>
    </source>
</evidence>
<dbReference type="InterPro" id="IPR017981">
    <property type="entry name" value="GPCR_2-like_7TM"/>
</dbReference>
<dbReference type="PANTHER" id="PTHR45902:SF1">
    <property type="entry name" value="LATROPHILIN RECEPTOR-LIKE PROTEIN A"/>
    <property type="match status" value="1"/>
</dbReference>
<evidence type="ECO:0000259" key="6">
    <source>
        <dbReference type="PROSITE" id="PS50261"/>
    </source>
</evidence>
<keyword evidence="4 5" id="KW-0472">Membrane</keyword>
<feature type="transmembrane region" description="Helical" evidence="5">
    <location>
        <begin position="207"/>
        <end position="229"/>
    </location>
</feature>
<feature type="transmembrane region" description="Helical" evidence="5">
    <location>
        <begin position="95"/>
        <end position="117"/>
    </location>
</feature>
<evidence type="ECO:0000256" key="2">
    <source>
        <dbReference type="ARBA" id="ARBA00022692"/>
    </source>
</evidence>
<dbReference type="Gene3D" id="1.20.1070.10">
    <property type="entry name" value="Rhodopsin 7-helix transmembrane proteins"/>
    <property type="match status" value="1"/>
</dbReference>
<proteinExistence type="predicted"/>
<dbReference type="PRINTS" id="PR00249">
    <property type="entry name" value="GPCRSECRETIN"/>
</dbReference>
<dbReference type="GO" id="GO:0004930">
    <property type="term" value="F:G protein-coupled receptor activity"/>
    <property type="evidence" value="ECO:0007669"/>
    <property type="project" value="InterPro"/>
</dbReference>
<dbReference type="GO" id="GO:0016020">
    <property type="term" value="C:membrane"/>
    <property type="evidence" value="ECO:0007669"/>
    <property type="project" value="UniProtKB-SubCell"/>
</dbReference>
<evidence type="ECO:0000256" key="3">
    <source>
        <dbReference type="ARBA" id="ARBA00022989"/>
    </source>
</evidence>